<dbReference type="InterPro" id="IPR035986">
    <property type="entry name" value="PKD_dom_sf"/>
</dbReference>
<protein>
    <recommendedName>
        <fullName evidence="1">PKD/Chitinase domain-containing protein</fullName>
    </recommendedName>
</protein>
<evidence type="ECO:0000259" key="1">
    <source>
        <dbReference type="SMART" id="SM00089"/>
    </source>
</evidence>
<dbReference type="EMBL" id="SNRY01000999">
    <property type="protein sequence ID" value="KAA6334426.1"/>
    <property type="molecule type" value="Genomic_DNA"/>
</dbReference>
<reference evidence="2" key="1">
    <citation type="submission" date="2019-03" db="EMBL/GenBank/DDBJ databases">
        <title>Single cell metagenomics reveals metabolic interactions within the superorganism composed of flagellate Streblomastix strix and complex community of Bacteroidetes bacteria on its surface.</title>
        <authorList>
            <person name="Treitli S.C."/>
            <person name="Kolisko M."/>
            <person name="Husnik F."/>
            <person name="Keeling P."/>
            <person name="Hampl V."/>
        </authorList>
    </citation>
    <scope>NUCLEOTIDE SEQUENCE</scope>
    <source>
        <strain evidence="2">STM</strain>
    </source>
</reference>
<dbReference type="InterPro" id="IPR022409">
    <property type="entry name" value="PKD/Chitinase_dom"/>
</dbReference>
<dbReference type="Gene3D" id="2.60.40.10">
    <property type="entry name" value="Immunoglobulins"/>
    <property type="match status" value="2"/>
</dbReference>
<gene>
    <name evidence="2" type="ORF">EZS27_017249</name>
</gene>
<dbReference type="Pfam" id="PF00801">
    <property type="entry name" value="PKD"/>
    <property type="match status" value="1"/>
</dbReference>
<feature type="domain" description="PKD/Chitinase" evidence="1">
    <location>
        <begin position="27"/>
        <end position="109"/>
    </location>
</feature>
<dbReference type="SUPFAM" id="SSF49299">
    <property type="entry name" value="PKD domain"/>
    <property type="match status" value="2"/>
</dbReference>
<dbReference type="InterPro" id="IPR013783">
    <property type="entry name" value="Ig-like_fold"/>
</dbReference>
<comment type="caution">
    <text evidence="2">The sequence shown here is derived from an EMBL/GenBank/DDBJ whole genome shotgun (WGS) entry which is preliminary data.</text>
</comment>
<dbReference type="SMART" id="SM00089">
    <property type="entry name" value="PKD"/>
    <property type="match status" value="2"/>
</dbReference>
<organism evidence="2">
    <name type="scientific">termite gut metagenome</name>
    <dbReference type="NCBI Taxonomy" id="433724"/>
    <lineage>
        <taxon>unclassified sequences</taxon>
        <taxon>metagenomes</taxon>
        <taxon>organismal metagenomes</taxon>
    </lineage>
</organism>
<dbReference type="CDD" id="cd00146">
    <property type="entry name" value="PKD"/>
    <property type="match status" value="2"/>
</dbReference>
<name>A0A5J4RJS6_9ZZZZ</name>
<dbReference type="InterPro" id="IPR000601">
    <property type="entry name" value="PKD_dom"/>
</dbReference>
<evidence type="ECO:0000313" key="2">
    <source>
        <dbReference type="EMBL" id="KAA6334426.1"/>
    </source>
</evidence>
<feature type="domain" description="PKD/Chitinase" evidence="1">
    <location>
        <begin position="194"/>
        <end position="277"/>
    </location>
</feature>
<proteinExistence type="predicted"/>
<sequence length="448" mass="49539">MNRKQIVFALTICLLNSCYQESRLLVNADFQAIIEDGNYTAPVKVKLTNNSTGADFYKWTFEGGTPSTSSDKTPSDITYSQIGTYKIVLEAWNGYERGEKEFTFTVDSAVTVSFDAEFRINDFAPAKVRIINRTEGASDFYWTFEGGIPETSADRNPGDVLFNKPGVHVISLVADNGREKFSLSKTIQLQDTIAVDFDVEASFDDFDYEIPFTANLVNKTTSGLTYEWTSTGGEITDKNAKNTSIHINTPGTYTVTLKGGNGNETKITSKKVTVKGNSNLYRMVNVKFGIKSAVDIVGSFYSLKNREIVTQNNVTESNGENINLVFFGINSSFEGCHFTSPDLARDAGFKLIPNATKTYFVNNIETSGLSFTRDNFDTMTNDSLLKSLDIKSASNTTSSFSAEQGFRIVLFEAADGRKGAIKVKAFVLEQINSSYILTDIKFQKTKAE</sequence>
<accession>A0A5J4RJS6</accession>
<dbReference type="AlphaFoldDB" id="A0A5J4RJS6"/>